<dbReference type="Gene3D" id="3.30.565.10">
    <property type="entry name" value="Histidine kinase-like ATPase, C-terminal domain"/>
    <property type="match status" value="1"/>
</dbReference>
<dbReference type="AlphaFoldDB" id="A0A7Z0IJT5"/>
<dbReference type="PROSITE" id="PS50109">
    <property type="entry name" value="HIS_KIN"/>
    <property type="match status" value="1"/>
</dbReference>
<dbReference type="EMBL" id="JACBZS010000001">
    <property type="protein sequence ID" value="NYI69742.1"/>
    <property type="molecule type" value="Genomic_DNA"/>
</dbReference>
<evidence type="ECO:0000256" key="2">
    <source>
        <dbReference type="ARBA" id="ARBA00012438"/>
    </source>
</evidence>
<dbReference type="Gene3D" id="3.30.450.20">
    <property type="entry name" value="PAS domain"/>
    <property type="match status" value="1"/>
</dbReference>
<dbReference type="InterPro" id="IPR003594">
    <property type="entry name" value="HATPase_dom"/>
</dbReference>
<proteinExistence type="predicted"/>
<dbReference type="Proteomes" id="UP000527616">
    <property type="component" value="Unassembled WGS sequence"/>
</dbReference>
<dbReference type="SUPFAM" id="SSF55785">
    <property type="entry name" value="PYP-like sensor domain (PAS domain)"/>
    <property type="match status" value="1"/>
</dbReference>
<keyword evidence="6 10" id="KW-0418">Kinase</keyword>
<gene>
    <name evidence="10" type="ORF">GGQ54_000302</name>
</gene>
<dbReference type="InterPro" id="IPR035965">
    <property type="entry name" value="PAS-like_dom_sf"/>
</dbReference>
<evidence type="ECO:0000259" key="9">
    <source>
        <dbReference type="PROSITE" id="PS50109"/>
    </source>
</evidence>
<dbReference type="PANTHER" id="PTHR41523:SF8">
    <property type="entry name" value="ETHYLENE RESPONSE SENSOR PROTEIN"/>
    <property type="match status" value="1"/>
</dbReference>
<dbReference type="GO" id="GO:0000160">
    <property type="term" value="P:phosphorelay signal transduction system"/>
    <property type="evidence" value="ECO:0007669"/>
    <property type="project" value="UniProtKB-KW"/>
</dbReference>
<dbReference type="Pfam" id="PF07568">
    <property type="entry name" value="HisKA_2"/>
    <property type="match status" value="1"/>
</dbReference>
<accession>A0A7Z0IJT5</accession>
<evidence type="ECO:0000256" key="3">
    <source>
        <dbReference type="ARBA" id="ARBA00022553"/>
    </source>
</evidence>
<name>A0A7Z0IJT5_9ACTN</name>
<comment type="caution">
    <text evidence="10">The sequence shown here is derived from an EMBL/GenBank/DDBJ whole genome shotgun (WGS) entry which is preliminary data.</text>
</comment>
<evidence type="ECO:0000313" key="10">
    <source>
        <dbReference type="EMBL" id="NYI69742.1"/>
    </source>
</evidence>
<evidence type="ECO:0000256" key="1">
    <source>
        <dbReference type="ARBA" id="ARBA00000085"/>
    </source>
</evidence>
<dbReference type="InterPro" id="IPR036890">
    <property type="entry name" value="HATPase_C_sf"/>
</dbReference>
<evidence type="ECO:0000313" key="11">
    <source>
        <dbReference type="Proteomes" id="UP000527616"/>
    </source>
</evidence>
<dbReference type="EC" id="2.7.13.3" evidence="2"/>
<dbReference type="RefSeq" id="WP_179443774.1">
    <property type="nucleotide sequence ID" value="NZ_JACBZS010000001.1"/>
</dbReference>
<keyword evidence="8" id="KW-0902">Two-component regulatory system</keyword>
<dbReference type="PRINTS" id="PR00344">
    <property type="entry name" value="BCTRLSENSOR"/>
</dbReference>
<dbReference type="GO" id="GO:0005524">
    <property type="term" value="F:ATP binding"/>
    <property type="evidence" value="ECO:0007669"/>
    <property type="project" value="UniProtKB-KW"/>
</dbReference>
<dbReference type="Pfam" id="PF12282">
    <property type="entry name" value="GAF_PdtaS"/>
    <property type="match status" value="1"/>
</dbReference>
<evidence type="ECO:0000256" key="5">
    <source>
        <dbReference type="ARBA" id="ARBA00022741"/>
    </source>
</evidence>
<feature type="domain" description="Histidine kinase" evidence="9">
    <location>
        <begin position="319"/>
        <end position="513"/>
    </location>
</feature>
<keyword evidence="11" id="KW-1185">Reference proteome</keyword>
<dbReference type="InterPro" id="IPR038424">
    <property type="entry name" value="H_kinase_PdtaS_GAF_sf"/>
</dbReference>
<dbReference type="Pfam" id="PF08448">
    <property type="entry name" value="PAS_4"/>
    <property type="match status" value="1"/>
</dbReference>
<sequence>MATLSDQLDRLGVDPATAAWLERLVGDWHLIADLSFSDLVLWLPDADDPNIFRAVAQVRPATGPTALEDDVVGDEIAYEPDSGVVEAYLSAEPVETSDNKLQAGIPVDQLALPVRRPCEVAEHLEAGDFEEGHFEGDADDEVRADAAIVAVIERHTNQMNVRAPSTLEDNYLEIAEILTWMLQAGDFPIPGEPLDPTQSLRVGDGLIRLDAGGRVTYATPNATTAFRRLGLTKDLMDERLADVTARLVTEQPQQPVAAFLAGGTAREMDLVSGAVVLRLRVLPLRGPDGPLPPIVLCKDISELRRRERQLVTKDATIREIHHRVKNNLQTVAALLRMQGRRIDSPEARAALAEAMSRVAAIAVVHETLSQSYDEVVDFDEVADRVLRMVADVSRASRSDVRVLREGSFGRVPATVATPLSLVVTELCQNAIEHGFGDLPGTVLVRPRTDAGELTVEVCDDGQGLPSDFDPSAGQSLGLSIVDTLVRDLGGSFVLEQNPAGQGSRAVVRVPVVPPDEHRAGNEMG</sequence>
<dbReference type="InterPro" id="IPR013656">
    <property type="entry name" value="PAS_4"/>
</dbReference>
<dbReference type="GO" id="GO:0004673">
    <property type="term" value="F:protein histidine kinase activity"/>
    <property type="evidence" value="ECO:0007669"/>
    <property type="project" value="UniProtKB-EC"/>
</dbReference>
<keyword evidence="5" id="KW-0547">Nucleotide-binding</keyword>
<dbReference type="Pfam" id="PF02518">
    <property type="entry name" value="HATPase_c"/>
    <property type="match status" value="1"/>
</dbReference>
<dbReference type="InterPro" id="IPR022066">
    <property type="entry name" value="PdtaS_GAF"/>
</dbReference>
<dbReference type="PANTHER" id="PTHR41523">
    <property type="entry name" value="TWO-COMPONENT SYSTEM SENSOR PROTEIN"/>
    <property type="match status" value="1"/>
</dbReference>
<evidence type="ECO:0000256" key="4">
    <source>
        <dbReference type="ARBA" id="ARBA00022679"/>
    </source>
</evidence>
<dbReference type="Gene3D" id="3.30.450.280">
    <property type="entry name" value="GAF domain"/>
    <property type="match status" value="1"/>
</dbReference>
<dbReference type="SUPFAM" id="SSF55874">
    <property type="entry name" value="ATPase domain of HSP90 chaperone/DNA topoisomerase II/histidine kinase"/>
    <property type="match status" value="1"/>
</dbReference>
<dbReference type="InterPro" id="IPR005467">
    <property type="entry name" value="His_kinase_dom"/>
</dbReference>
<comment type="catalytic activity">
    <reaction evidence="1">
        <text>ATP + protein L-histidine = ADP + protein N-phospho-L-histidine.</text>
        <dbReference type="EC" id="2.7.13.3"/>
    </reaction>
</comment>
<dbReference type="InterPro" id="IPR011495">
    <property type="entry name" value="Sig_transdc_His_kin_sub2_dim/P"/>
</dbReference>
<protein>
    <recommendedName>
        <fullName evidence="2">histidine kinase</fullName>
        <ecNumber evidence="2">2.7.13.3</ecNumber>
    </recommendedName>
</protein>
<organism evidence="10 11">
    <name type="scientific">Naumannella cuiyingiana</name>
    <dbReference type="NCBI Taxonomy" id="1347891"/>
    <lineage>
        <taxon>Bacteria</taxon>
        <taxon>Bacillati</taxon>
        <taxon>Actinomycetota</taxon>
        <taxon>Actinomycetes</taxon>
        <taxon>Propionibacteriales</taxon>
        <taxon>Propionibacteriaceae</taxon>
        <taxon>Naumannella</taxon>
    </lineage>
</organism>
<keyword evidence="7" id="KW-0067">ATP-binding</keyword>
<evidence type="ECO:0000256" key="8">
    <source>
        <dbReference type="ARBA" id="ARBA00023012"/>
    </source>
</evidence>
<keyword evidence="4" id="KW-0808">Transferase</keyword>
<dbReference type="SMART" id="SM00387">
    <property type="entry name" value="HATPase_c"/>
    <property type="match status" value="1"/>
</dbReference>
<keyword evidence="3" id="KW-0597">Phosphoprotein</keyword>
<evidence type="ECO:0000256" key="6">
    <source>
        <dbReference type="ARBA" id="ARBA00022777"/>
    </source>
</evidence>
<evidence type="ECO:0000256" key="7">
    <source>
        <dbReference type="ARBA" id="ARBA00022840"/>
    </source>
</evidence>
<dbReference type="InterPro" id="IPR004358">
    <property type="entry name" value="Sig_transdc_His_kin-like_C"/>
</dbReference>
<reference evidence="10 11" key="1">
    <citation type="submission" date="2020-07" db="EMBL/GenBank/DDBJ databases">
        <title>Sequencing the genomes of 1000 actinobacteria strains.</title>
        <authorList>
            <person name="Klenk H.-P."/>
        </authorList>
    </citation>
    <scope>NUCLEOTIDE SEQUENCE [LARGE SCALE GENOMIC DNA]</scope>
    <source>
        <strain evidence="10 11">DSM 103164</strain>
    </source>
</reference>